<dbReference type="SUPFAM" id="SSF46689">
    <property type="entry name" value="Homeodomain-like"/>
    <property type="match status" value="1"/>
</dbReference>
<dbReference type="InterPro" id="IPR006120">
    <property type="entry name" value="Resolvase_HTH_dom"/>
</dbReference>
<evidence type="ECO:0000256" key="1">
    <source>
        <dbReference type="SAM" id="MobiDB-lite"/>
    </source>
</evidence>
<dbReference type="Proteomes" id="UP000245168">
    <property type="component" value="Unassembled WGS sequence"/>
</dbReference>
<reference evidence="4" key="1">
    <citation type="submission" date="2018-05" db="EMBL/GenBank/DDBJ databases">
        <authorList>
            <person name="Liu B.-T."/>
        </authorList>
    </citation>
    <scope>NUCLEOTIDE SEQUENCE [LARGE SCALE GENOMIC DNA]</scope>
    <source>
        <strain evidence="4">WD6-1</strain>
    </source>
</reference>
<evidence type="ECO:0000313" key="3">
    <source>
        <dbReference type="EMBL" id="PWE16663.1"/>
    </source>
</evidence>
<keyword evidence="4" id="KW-1185">Reference proteome</keyword>
<dbReference type="AlphaFoldDB" id="A0A2U2BRM0"/>
<comment type="caution">
    <text evidence="3">The sequence shown here is derived from an EMBL/GenBank/DDBJ whole genome shotgun (WGS) entry which is preliminary data.</text>
</comment>
<accession>A0A2U2BRM0</accession>
<feature type="compositionally biased region" description="Low complexity" evidence="1">
    <location>
        <begin position="92"/>
        <end position="103"/>
    </location>
</feature>
<gene>
    <name evidence="3" type="ORF">DDZ18_10660</name>
</gene>
<feature type="region of interest" description="Disordered" evidence="1">
    <location>
        <begin position="153"/>
        <end position="179"/>
    </location>
</feature>
<dbReference type="EMBL" id="QEXV01000005">
    <property type="protein sequence ID" value="PWE16663.1"/>
    <property type="molecule type" value="Genomic_DNA"/>
</dbReference>
<dbReference type="InterPro" id="IPR009057">
    <property type="entry name" value="Homeodomain-like_sf"/>
</dbReference>
<dbReference type="Pfam" id="PF02796">
    <property type="entry name" value="HTH_7"/>
    <property type="match status" value="1"/>
</dbReference>
<dbReference type="Gene3D" id="1.10.10.60">
    <property type="entry name" value="Homeodomain-like"/>
    <property type="match status" value="1"/>
</dbReference>
<name>A0A2U2BRM0_9PROT</name>
<feature type="domain" description="Resolvase HTH" evidence="2">
    <location>
        <begin position="3"/>
        <end position="45"/>
    </location>
</feature>
<proteinExistence type="predicted"/>
<dbReference type="GO" id="GO:0000150">
    <property type="term" value="F:DNA strand exchange activity"/>
    <property type="evidence" value="ECO:0007669"/>
    <property type="project" value="InterPro"/>
</dbReference>
<feature type="compositionally biased region" description="Basic and acidic residues" evidence="1">
    <location>
        <begin position="164"/>
        <end position="173"/>
    </location>
</feature>
<organism evidence="3 4">
    <name type="scientific">Marinicauda salina</name>
    <dbReference type="NCBI Taxonomy" id="2135793"/>
    <lineage>
        <taxon>Bacteria</taxon>
        <taxon>Pseudomonadati</taxon>
        <taxon>Pseudomonadota</taxon>
        <taxon>Alphaproteobacteria</taxon>
        <taxon>Maricaulales</taxon>
        <taxon>Maricaulaceae</taxon>
        <taxon>Marinicauda</taxon>
    </lineage>
</organism>
<evidence type="ECO:0000313" key="4">
    <source>
        <dbReference type="Proteomes" id="UP000245168"/>
    </source>
</evidence>
<feature type="compositionally biased region" description="Basic and acidic residues" evidence="1">
    <location>
        <begin position="80"/>
        <end position="91"/>
    </location>
</feature>
<protein>
    <recommendedName>
        <fullName evidence="2">Resolvase HTH domain-containing protein</fullName>
    </recommendedName>
</protein>
<feature type="region of interest" description="Disordered" evidence="1">
    <location>
        <begin position="1"/>
        <end position="26"/>
    </location>
</feature>
<sequence>MPGRPRSTTERARLEARARRMREAGREMNDIVRATGVAGSTLYRWAAENRWRACDLVAEAEAASEAEPPLPISSTSLFPDESRGPESEGLGHSRSSSPGSRLSPGKRHLEEDAPDPKQAAAEHALGLAMTLARTGRLREAEAAMRLADRFARAAADPPMTPEARAAKAARDKAEEEESLAAARAELEARLDRLAAQLRAEEGAAEEE</sequence>
<feature type="region of interest" description="Disordered" evidence="1">
    <location>
        <begin position="60"/>
        <end position="124"/>
    </location>
</feature>
<feature type="compositionally biased region" description="Basic and acidic residues" evidence="1">
    <location>
        <begin position="7"/>
        <end position="26"/>
    </location>
</feature>
<dbReference type="GO" id="GO:0003677">
    <property type="term" value="F:DNA binding"/>
    <property type="evidence" value="ECO:0007669"/>
    <property type="project" value="InterPro"/>
</dbReference>
<evidence type="ECO:0000259" key="2">
    <source>
        <dbReference type="Pfam" id="PF02796"/>
    </source>
</evidence>